<evidence type="ECO:0000313" key="3">
    <source>
        <dbReference type="Proteomes" id="UP000249396"/>
    </source>
</evidence>
<sequence length="445" mass="51057">MNDFAHVKPIIVDGDVAIIMRHLRNHTSLSYVELRQLCIHQLDDDNRFEPILEFIKEKDWAVFSSESLTLTEAGASWLDQQGNELAVEQEDASSTDKPPHPYDVAKLKMENKHLSVFQVLRKIEKGEIELNPDFQRAFVWDLTKQSRLIESILIRIPLPAFYIDATDKISWNVVDGLQRLTTINNYCRKQAFPLKGLQFLVELEGKKFDDLPQEYKVLIEDDTVLLFYNLMPGTPVQAKYTIFSRVNTGGMQLTPQEIRHALSQGKSTVLLQHLAKSDAFRSATDGAVESLRMSDRELVLRALAFMCMGVDKYKEFNELDKFLLHAMDKINGLSDFDINKIEQDFIGSLKKVRAIFGRHAFRKFTSRNGRRSPLNKALFEIWCVGVRDYDQDILVANKDRIIDDFVKLLSPVNLFSRSISSSTSSSWAVSTRFNAINNLLRENCK</sequence>
<dbReference type="InterPro" id="IPR004919">
    <property type="entry name" value="GmrSD_N"/>
</dbReference>
<accession>A0A2W4RKX4</accession>
<dbReference type="Pfam" id="PF03235">
    <property type="entry name" value="GmrSD_N"/>
    <property type="match status" value="1"/>
</dbReference>
<reference evidence="2 3" key="1">
    <citation type="journal article" date="2018" name="Aquat. Microb. Ecol.">
        <title>Gammaproteobacterial methanotrophs dominate.</title>
        <authorList>
            <person name="Rissanen A.J."/>
            <person name="Saarenheimo J."/>
            <person name="Tiirola M."/>
            <person name="Peura S."/>
            <person name="Aalto S.L."/>
            <person name="Karvinen A."/>
            <person name="Nykanen H."/>
        </authorList>
    </citation>
    <scope>NUCLEOTIDE SEQUENCE [LARGE SCALE GENOMIC DNA]</scope>
    <source>
        <strain evidence="2">AMbin10</strain>
    </source>
</reference>
<dbReference type="EMBL" id="QJPH01000190">
    <property type="protein sequence ID" value="PZN83226.1"/>
    <property type="molecule type" value="Genomic_DNA"/>
</dbReference>
<dbReference type="PANTHER" id="PTHR39639:SF1">
    <property type="entry name" value="DUF262 DOMAIN-CONTAINING PROTEIN"/>
    <property type="match status" value="1"/>
</dbReference>
<gene>
    <name evidence="2" type="ORF">DM484_04855</name>
</gene>
<organism evidence="2 3">
    <name type="scientific">Candidatus Methylumidiphilus alinenensis</name>
    <dbReference type="NCBI Taxonomy" id="2202197"/>
    <lineage>
        <taxon>Bacteria</taxon>
        <taxon>Pseudomonadati</taxon>
        <taxon>Pseudomonadota</taxon>
        <taxon>Gammaproteobacteria</taxon>
        <taxon>Methylococcales</taxon>
        <taxon>Candidatus Methylumidiphilus</taxon>
    </lineage>
</organism>
<feature type="domain" description="GmrSD restriction endonucleases N-terminal" evidence="1">
    <location>
        <begin position="119"/>
        <end position="261"/>
    </location>
</feature>
<name>A0A2W4RKX4_9GAMM</name>
<evidence type="ECO:0000259" key="1">
    <source>
        <dbReference type="Pfam" id="PF03235"/>
    </source>
</evidence>
<dbReference type="Proteomes" id="UP000249396">
    <property type="component" value="Unassembled WGS sequence"/>
</dbReference>
<dbReference type="PANTHER" id="PTHR39639">
    <property type="entry name" value="CHROMOSOME 16, WHOLE GENOME SHOTGUN SEQUENCE"/>
    <property type="match status" value="1"/>
</dbReference>
<evidence type="ECO:0000313" key="2">
    <source>
        <dbReference type="EMBL" id="PZN83226.1"/>
    </source>
</evidence>
<proteinExistence type="predicted"/>
<comment type="caution">
    <text evidence="2">The sequence shown here is derived from an EMBL/GenBank/DDBJ whole genome shotgun (WGS) entry which is preliminary data.</text>
</comment>
<dbReference type="AlphaFoldDB" id="A0A2W4RKX4"/>
<protein>
    <submittedName>
        <fullName evidence="2">DUF262 domain-containing protein</fullName>
    </submittedName>
</protein>